<name>A0AA91EGY6_9GAMM</name>
<dbReference type="InterPro" id="IPR007560">
    <property type="entry name" value="Restrct_endonuc_IV_Mrr"/>
</dbReference>
<keyword evidence="1" id="KW-0812">Transmembrane</keyword>
<evidence type="ECO:0000313" key="4">
    <source>
        <dbReference type="Proteomes" id="UP000078431"/>
    </source>
</evidence>
<dbReference type="GO" id="GO:0009307">
    <property type="term" value="P:DNA restriction-modification system"/>
    <property type="evidence" value="ECO:0007669"/>
    <property type="project" value="InterPro"/>
</dbReference>
<accession>A0AA91EGY6</accession>
<dbReference type="SUPFAM" id="SSF52980">
    <property type="entry name" value="Restriction endonuclease-like"/>
    <property type="match status" value="1"/>
</dbReference>
<evidence type="ECO:0000313" key="3">
    <source>
        <dbReference type="EMBL" id="OAT59015.1"/>
    </source>
</evidence>
<reference evidence="3 4" key="1">
    <citation type="submission" date="2016-04" db="EMBL/GenBank/DDBJ databases">
        <title>ATOL: Assembling a taxonomically balanced genome-scale reconstruction of the evolutionary history of the Enterobacteriaceae.</title>
        <authorList>
            <person name="Plunkett G.III."/>
            <person name="Neeno-Eckwall E.C."/>
            <person name="Glasner J.D."/>
            <person name="Perna N.T."/>
        </authorList>
    </citation>
    <scope>NUCLEOTIDE SEQUENCE [LARGE SCALE GENOMIC DNA]</scope>
    <source>
        <strain evidence="3 4">ATCC 12841</strain>
    </source>
</reference>
<dbReference type="RefSeq" id="WP_064645407.1">
    <property type="nucleotide sequence ID" value="NZ_LXEX01000031.1"/>
</dbReference>
<feature type="transmembrane region" description="Helical" evidence="1">
    <location>
        <begin position="20"/>
        <end position="42"/>
    </location>
</feature>
<dbReference type="EMBL" id="LXEX01000031">
    <property type="protein sequence ID" value="OAT59015.1"/>
    <property type="molecule type" value="Genomic_DNA"/>
</dbReference>
<proteinExistence type="predicted"/>
<organism evidence="3 4">
    <name type="scientific">Obesumbacterium proteus ATCC 12841</name>
    <dbReference type="NCBI Taxonomy" id="1354268"/>
    <lineage>
        <taxon>Bacteria</taxon>
        <taxon>Pseudomonadati</taxon>
        <taxon>Pseudomonadota</taxon>
        <taxon>Gammaproteobacteria</taxon>
        <taxon>Enterobacterales</taxon>
        <taxon>Hafniaceae</taxon>
        <taxon>Obesumbacterium</taxon>
    </lineage>
</organism>
<dbReference type="PANTHER" id="PTHR30015:SF7">
    <property type="entry name" value="TYPE IV METHYL-DIRECTED RESTRICTION ENZYME ECOKMRR"/>
    <property type="match status" value="1"/>
</dbReference>
<evidence type="ECO:0000259" key="2">
    <source>
        <dbReference type="Pfam" id="PF04471"/>
    </source>
</evidence>
<protein>
    <submittedName>
        <fullName evidence="3">Membrane protein</fullName>
    </submittedName>
</protein>
<dbReference type="Gene3D" id="3.40.1350.10">
    <property type="match status" value="1"/>
</dbReference>
<dbReference type="PANTHER" id="PTHR30015">
    <property type="entry name" value="MRR RESTRICTION SYSTEM PROTEIN"/>
    <property type="match status" value="1"/>
</dbReference>
<feature type="domain" description="Restriction endonuclease type IV Mrr" evidence="2">
    <location>
        <begin position="74"/>
        <end position="168"/>
    </location>
</feature>
<dbReference type="AlphaFoldDB" id="A0AA91EGY6"/>
<dbReference type="Proteomes" id="UP000078431">
    <property type="component" value="Unassembled WGS sequence"/>
</dbReference>
<dbReference type="GO" id="GO:0003677">
    <property type="term" value="F:DNA binding"/>
    <property type="evidence" value="ECO:0007669"/>
    <property type="project" value="InterPro"/>
</dbReference>
<sequence length="225" mass="25652">MSPALTGGQILNALRQGVPGWWLSVLLLPMAFMLLPFLFGTASQRRHRRYQRQAARILVRLPQLRDDAARLVYLRKINPYVFEEMLMTAFARQGCRIKRNARYSGDGGVDGQVWINGQRWLIQAKRYSSCISSGHVLDFGAMVRQERCRGFFVHTGRTGEVSREALRAVLWGSDQFCIVIKLGLEDSNARRGAVFRGFKRFCIAHEKSSKNINKCVLFCTVLILL</sequence>
<evidence type="ECO:0000256" key="1">
    <source>
        <dbReference type="SAM" id="Phobius"/>
    </source>
</evidence>
<keyword evidence="4" id="KW-1185">Reference proteome</keyword>
<dbReference type="InterPro" id="IPR011856">
    <property type="entry name" value="tRNA_endonuc-like_dom_sf"/>
</dbReference>
<comment type="caution">
    <text evidence="3">The sequence shown here is derived from an EMBL/GenBank/DDBJ whole genome shotgun (WGS) entry which is preliminary data.</text>
</comment>
<gene>
    <name evidence="3" type="ORF">M993_02318</name>
</gene>
<dbReference type="Pfam" id="PF04471">
    <property type="entry name" value="Mrr_cat"/>
    <property type="match status" value="1"/>
</dbReference>
<dbReference type="GO" id="GO:0015666">
    <property type="term" value="F:restriction endodeoxyribonuclease activity"/>
    <property type="evidence" value="ECO:0007669"/>
    <property type="project" value="TreeGrafter"/>
</dbReference>
<keyword evidence="1" id="KW-0472">Membrane</keyword>
<dbReference type="InterPro" id="IPR052906">
    <property type="entry name" value="Type_IV_Methyl-Rstrct_Enzyme"/>
</dbReference>
<dbReference type="InterPro" id="IPR011335">
    <property type="entry name" value="Restrct_endonuc-II-like"/>
</dbReference>
<keyword evidence="1" id="KW-1133">Transmembrane helix</keyword>